<keyword evidence="2" id="KW-1185">Reference proteome</keyword>
<dbReference type="AlphaFoldDB" id="A0A5K7X9R0"/>
<reference evidence="2" key="1">
    <citation type="submission" date="2019-10" db="EMBL/GenBank/DDBJ databases">
        <title>Lacipirellula parvula gen. nov., sp. nov., representing a lineage of planctomycetes widespread in freshwater anoxic habitats, and description of the family Lacipirellulaceae.</title>
        <authorList>
            <person name="Dedysh S.N."/>
            <person name="Kulichevskaya I.S."/>
            <person name="Beletsky A.V."/>
            <person name="Rakitin A.L."/>
            <person name="Mardanov A.V."/>
            <person name="Ivanova A.A."/>
            <person name="Saltykova V.X."/>
            <person name="Rijpstra W.I.C."/>
            <person name="Sinninghe Damste J.S."/>
            <person name="Ravin N.V."/>
        </authorList>
    </citation>
    <scope>NUCLEOTIDE SEQUENCE [LARGE SCALE GENOMIC DNA]</scope>
    <source>
        <strain evidence="2">PX69</strain>
    </source>
</reference>
<proteinExistence type="predicted"/>
<evidence type="ECO:0000313" key="1">
    <source>
        <dbReference type="EMBL" id="BBO33125.1"/>
    </source>
</evidence>
<gene>
    <name evidence="1" type="ORF">PLANPX_2737</name>
</gene>
<accession>A0A5K7X9R0</accession>
<dbReference type="Proteomes" id="UP000326837">
    <property type="component" value="Chromosome"/>
</dbReference>
<dbReference type="KEGG" id="lpav:PLANPX_2737"/>
<dbReference type="EMBL" id="AP021861">
    <property type="protein sequence ID" value="BBO33125.1"/>
    <property type="molecule type" value="Genomic_DNA"/>
</dbReference>
<protein>
    <submittedName>
        <fullName evidence="1">Uncharacterized protein</fullName>
    </submittedName>
</protein>
<sequence>MALPPIRVISGKSVFCSFLALLASLAVQFFSSQFYGRGG</sequence>
<name>A0A5K7X9R0_9BACT</name>
<organism evidence="1 2">
    <name type="scientific">Lacipirellula parvula</name>
    <dbReference type="NCBI Taxonomy" id="2650471"/>
    <lineage>
        <taxon>Bacteria</taxon>
        <taxon>Pseudomonadati</taxon>
        <taxon>Planctomycetota</taxon>
        <taxon>Planctomycetia</taxon>
        <taxon>Pirellulales</taxon>
        <taxon>Lacipirellulaceae</taxon>
        <taxon>Lacipirellula</taxon>
    </lineage>
</organism>
<evidence type="ECO:0000313" key="2">
    <source>
        <dbReference type="Proteomes" id="UP000326837"/>
    </source>
</evidence>